<gene>
    <name evidence="2" type="ORF">AB675_3665</name>
</gene>
<dbReference type="AlphaFoldDB" id="A0A0N1HPH9"/>
<keyword evidence="3" id="KW-1185">Reference proteome</keyword>
<proteinExistence type="predicted"/>
<dbReference type="EMBL" id="LFJN01000026">
    <property type="protein sequence ID" value="KPI37160.1"/>
    <property type="molecule type" value="Genomic_DNA"/>
</dbReference>
<reference evidence="2 3" key="1">
    <citation type="submission" date="2015-06" db="EMBL/GenBank/DDBJ databases">
        <title>Draft genome of the ant-associated black yeast Phialophora attae CBS 131958.</title>
        <authorList>
            <person name="Moreno L.F."/>
            <person name="Stielow B.J."/>
            <person name="de Hoog S."/>
            <person name="Vicente V.A."/>
            <person name="Weiss V.A."/>
            <person name="de Vries M."/>
            <person name="Cruz L.M."/>
            <person name="Souza E.M."/>
        </authorList>
    </citation>
    <scope>NUCLEOTIDE SEQUENCE [LARGE SCALE GENOMIC DNA]</scope>
    <source>
        <strain evidence="2 3">CBS 131958</strain>
    </source>
</reference>
<evidence type="ECO:0000313" key="3">
    <source>
        <dbReference type="Proteomes" id="UP000038010"/>
    </source>
</evidence>
<evidence type="ECO:0000256" key="1">
    <source>
        <dbReference type="SAM" id="MobiDB-lite"/>
    </source>
</evidence>
<dbReference type="RefSeq" id="XP_017997123.1">
    <property type="nucleotide sequence ID" value="XM_018143736.1"/>
</dbReference>
<evidence type="ECO:0000313" key="2">
    <source>
        <dbReference type="EMBL" id="KPI37160.1"/>
    </source>
</evidence>
<sequence length="140" mass="16120">MTKSKPSKAPTGATIKEVTTLLSKAQPFLEPAQEILSLTSTAVRDLQKPVNKSKAKKAKVVIELAKKATAVASEASMKHKKQKGLKKKEVGEDELPLLQEQSEARHYYDGQRSDRYYYDVERHEWEQPGERSHRKYYRRY</sequence>
<accession>A0A0N1HPH9</accession>
<dbReference type="Proteomes" id="UP000038010">
    <property type="component" value="Unassembled WGS sequence"/>
</dbReference>
<comment type="caution">
    <text evidence="2">The sequence shown here is derived from an EMBL/GenBank/DDBJ whole genome shotgun (WGS) entry which is preliminary data.</text>
</comment>
<dbReference type="GeneID" id="28735616"/>
<dbReference type="VEuPathDB" id="FungiDB:AB675_3665"/>
<feature type="region of interest" description="Disordered" evidence="1">
    <location>
        <begin position="73"/>
        <end position="95"/>
    </location>
</feature>
<protein>
    <submittedName>
        <fullName evidence="2">Uncharacterized protein</fullName>
    </submittedName>
</protein>
<name>A0A0N1HPH9_9EURO</name>
<organism evidence="2 3">
    <name type="scientific">Cyphellophora attinorum</name>
    <dbReference type="NCBI Taxonomy" id="1664694"/>
    <lineage>
        <taxon>Eukaryota</taxon>
        <taxon>Fungi</taxon>
        <taxon>Dikarya</taxon>
        <taxon>Ascomycota</taxon>
        <taxon>Pezizomycotina</taxon>
        <taxon>Eurotiomycetes</taxon>
        <taxon>Chaetothyriomycetidae</taxon>
        <taxon>Chaetothyriales</taxon>
        <taxon>Cyphellophoraceae</taxon>
        <taxon>Cyphellophora</taxon>
    </lineage>
</organism>